<dbReference type="EMBL" id="NESQ01000370">
    <property type="protein sequence ID" value="PUU73530.1"/>
    <property type="molecule type" value="Genomic_DNA"/>
</dbReference>
<accession>A0A2T6ZDG4</accession>
<keyword evidence="2" id="KW-1185">Reference proteome</keyword>
<sequence length="304" mass="34332">MKLSHQDFVEFKRILHGDGEEEDDGFPKYSYYASSSSLLTERPAGALHEKIVSIISDGFVYSRGRLPRNIATKISVVGNQTMKRFEGTHRGSRKAADVAVQVTNDNGNREVKFVAEVGVAETYDKLTDDARLWLEGTQTVSLVMLVKLEESPVYQCPIRKLSEKELKRMNFPATNQIDGSNFLLASQYGPAIFNGYTWVGKVSGYFEFWGIDPTTKLAKCITSTNNISEMEKNPESGLYLSELIDIDEEHDEEIYFDWVNFLETLKETIKEMAVDRYVEALDDAEERANGVDKDYQQPSQASSA</sequence>
<name>A0A2T6ZDG4_TUBBO</name>
<dbReference type="Proteomes" id="UP000244722">
    <property type="component" value="Unassembled WGS sequence"/>
</dbReference>
<reference evidence="1 2" key="1">
    <citation type="submission" date="2017-04" db="EMBL/GenBank/DDBJ databases">
        <title>Draft genome sequence of Tuber borchii Vittad., a whitish edible truffle.</title>
        <authorList>
            <consortium name="DOE Joint Genome Institute"/>
            <person name="Murat C."/>
            <person name="Kuo A."/>
            <person name="Barry K.W."/>
            <person name="Clum A."/>
            <person name="Dockter R.B."/>
            <person name="Fauchery L."/>
            <person name="Iotti M."/>
            <person name="Kohler A."/>
            <person name="Labutti K."/>
            <person name="Lindquist E.A."/>
            <person name="Lipzen A."/>
            <person name="Ohm R.A."/>
            <person name="Wang M."/>
            <person name="Grigoriev I.V."/>
            <person name="Zambonelli A."/>
            <person name="Martin F.M."/>
        </authorList>
    </citation>
    <scope>NUCLEOTIDE SEQUENCE [LARGE SCALE GENOMIC DNA]</scope>
    <source>
        <strain evidence="1 2">Tbo3840</strain>
    </source>
</reference>
<gene>
    <name evidence="1" type="ORF">B9Z19DRAFT_1135038</name>
</gene>
<evidence type="ECO:0000313" key="2">
    <source>
        <dbReference type="Proteomes" id="UP000244722"/>
    </source>
</evidence>
<organism evidence="1 2">
    <name type="scientific">Tuber borchii</name>
    <name type="common">White truffle</name>
    <dbReference type="NCBI Taxonomy" id="42251"/>
    <lineage>
        <taxon>Eukaryota</taxon>
        <taxon>Fungi</taxon>
        <taxon>Dikarya</taxon>
        <taxon>Ascomycota</taxon>
        <taxon>Pezizomycotina</taxon>
        <taxon>Pezizomycetes</taxon>
        <taxon>Pezizales</taxon>
        <taxon>Tuberaceae</taxon>
        <taxon>Tuber</taxon>
    </lineage>
</organism>
<evidence type="ECO:0000313" key="1">
    <source>
        <dbReference type="EMBL" id="PUU73530.1"/>
    </source>
</evidence>
<dbReference type="AlphaFoldDB" id="A0A2T6ZDG4"/>
<comment type="caution">
    <text evidence="1">The sequence shown here is derived from an EMBL/GenBank/DDBJ whole genome shotgun (WGS) entry which is preliminary data.</text>
</comment>
<proteinExistence type="predicted"/>
<dbReference type="OrthoDB" id="76567at2759"/>
<protein>
    <submittedName>
        <fullName evidence="1">Uncharacterized protein</fullName>
    </submittedName>
</protein>